<evidence type="ECO:0000313" key="2">
    <source>
        <dbReference type="EMBL" id="PKI83262.1"/>
    </source>
</evidence>
<dbReference type="Proteomes" id="UP000232875">
    <property type="component" value="Unassembled WGS sequence"/>
</dbReference>
<reference evidence="2 3" key="1">
    <citation type="submission" date="2017-10" db="EMBL/GenBank/DDBJ databases">
        <title>A novel species of cold-tolerant Malassezia isolated from bats.</title>
        <authorList>
            <person name="Lorch J.M."/>
            <person name="Palmer J.M."/>
            <person name="Vanderwolf K.J."/>
            <person name="Schmidt K.Z."/>
            <person name="Verant M.L."/>
            <person name="Weller T.J."/>
            <person name="Blehert D.S."/>
        </authorList>
    </citation>
    <scope>NUCLEOTIDE SEQUENCE [LARGE SCALE GENOMIC DNA]</scope>
    <source>
        <strain evidence="2 3">NWHC:44797-103</strain>
    </source>
</reference>
<protein>
    <submittedName>
        <fullName evidence="2">Uncharacterized protein</fullName>
    </submittedName>
</protein>
<name>A0A2N1J9V4_9BASI</name>
<keyword evidence="3" id="KW-1185">Reference proteome</keyword>
<evidence type="ECO:0000313" key="3">
    <source>
        <dbReference type="Proteomes" id="UP000232875"/>
    </source>
</evidence>
<dbReference type="AlphaFoldDB" id="A0A2N1J9V4"/>
<organism evidence="2 3">
    <name type="scientific">Malassezia vespertilionis</name>
    <dbReference type="NCBI Taxonomy" id="2020962"/>
    <lineage>
        <taxon>Eukaryota</taxon>
        <taxon>Fungi</taxon>
        <taxon>Dikarya</taxon>
        <taxon>Basidiomycota</taxon>
        <taxon>Ustilaginomycotina</taxon>
        <taxon>Malasseziomycetes</taxon>
        <taxon>Malasseziales</taxon>
        <taxon>Malasseziaceae</taxon>
        <taxon>Malassezia</taxon>
    </lineage>
</organism>
<dbReference type="EMBL" id="KZ454992">
    <property type="protein sequence ID" value="PKI83262.1"/>
    <property type="molecule type" value="Genomic_DNA"/>
</dbReference>
<sequence length="137" mass="15832">MLWTLALSNNVKHTNPSRTIKPVSRAQRMQRIEQDDALQEHPHERLRRLSKRIDTWGEERNGKSIWQSWLAISPRTRIVLGLGAVGGLYLADWLEKKYPSGNNKRSTQEPSLRPQIPHEDSASRTPKFFSISVVDHK</sequence>
<evidence type="ECO:0000256" key="1">
    <source>
        <dbReference type="SAM" id="MobiDB-lite"/>
    </source>
</evidence>
<dbReference type="OrthoDB" id="2555959at2759"/>
<feature type="region of interest" description="Disordered" evidence="1">
    <location>
        <begin position="99"/>
        <end position="137"/>
    </location>
</feature>
<proteinExistence type="predicted"/>
<gene>
    <name evidence="2" type="ORF">MVES_003030</name>
</gene>
<accession>A0A2N1J9V4</accession>
<feature type="compositionally biased region" description="Polar residues" evidence="1">
    <location>
        <begin position="100"/>
        <end position="110"/>
    </location>
</feature>